<evidence type="ECO:0008006" key="3">
    <source>
        <dbReference type="Google" id="ProtNLM"/>
    </source>
</evidence>
<dbReference type="EMBL" id="CP107020">
    <property type="protein sequence ID" value="UYG15754.1"/>
    <property type="molecule type" value="Genomic_DNA"/>
</dbReference>
<evidence type="ECO:0000313" key="2">
    <source>
        <dbReference type="Proteomes" id="UP001164305"/>
    </source>
</evidence>
<dbReference type="RefSeq" id="WP_263592968.1">
    <property type="nucleotide sequence ID" value="NZ_CP107020.1"/>
</dbReference>
<sequence length="365" mass="39017">MKTYADGRALYLDFNRAQLKQGPWEVPPGSNRNWYSKRCGRGPEPWCVDAHAAGMIETGQAGGTLDTASTGVLRNYSREVGRYRGPRSATLGAAGIVLHNGATAHTDACVLIVSSSNPALAGGNTSNRGGSTADGGGYYSNRRGYMIGGGSWRLDGFHVPFFGISADDALQINKALGVGSVRYITAKTVARTKDFQRSQGLVVDGFPGVTTFARLVGSEVNEVVEEINTAIPLAVDGRYGVATHTKVQIRQGRPQDGRLGLGDLHALYAYFDLPVDDEISDQVRTAAQIGNAIVPKVWDHDPDHKGNASKLVRCLEAYVGVTVDRGIWGPELSRGIQRFINTFDAGFTAADRGIALARKHAAGIQ</sequence>
<gene>
    <name evidence="1" type="ORF">BRM3_08860</name>
</gene>
<name>A0ABY6FZ91_9MICO</name>
<protein>
    <recommendedName>
        <fullName evidence="3">Peptidoglycan binding-like domain-containing protein</fullName>
    </recommendedName>
</protein>
<proteinExistence type="predicted"/>
<accession>A0ABY6FZ91</accession>
<evidence type="ECO:0000313" key="1">
    <source>
        <dbReference type="EMBL" id="UYG15754.1"/>
    </source>
</evidence>
<dbReference type="InterPro" id="IPR036365">
    <property type="entry name" value="PGBD-like_sf"/>
</dbReference>
<reference evidence="1" key="1">
    <citation type="submission" date="2022-10" db="EMBL/GenBank/DDBJ databases">
        <title>Whole-Genome Sequencing of Brachybacterium huguangmaarense BRM-3, Isolated from Betula schmidtii.</title>
        <authorList>
            <person name="Haam D."/>
        </authorList>
    </citation>
    <scope>NUCLEOTIDE SEQUENCE</scope>
    <source>
        <strain evidence="1">BRM-3</strain>
    </source>
</reference>
<organism evidence="1 2">
    <name type="scientific">Brachybacterium huguangmaarense</name>
    <dbReference type="NCBI Taxonomy" id="1652028"/>
    <lineage>
        <taxon>Bacteria</taxon>
        <taxon>Bacillati</taxon>
        <taxon>Actinomycetota</taxon>
        <taxon>Actinomycetes</taxon>
        <taxon>Micrococcales</taxon>
        <taxon>Dermabacteraceae</taxon>
        <taxon>Brachybacterium</taxon>
    </lineage>
</organism>
<dbReference type="Proteomes" id="UP001164305">
    <property type="component" value="Chromosome"/>
</dbReference>
<keyword evidence="2" id="KW-1185">Reference proteome</keyword>
<dbReference type="SUPFAM" id="SSF47090">
    <property type="entry name" value="PGBD-like"/>
    <property type="match status" value="1"/>
</dbReference>